<sequence length="685" mass="78003">DYRCLSRWIKACDNWHDNDCQVIPVQDRQPHQVPAWVVDTEVAHIVPGRTVSRYVALSYVWHNDQQNAGCQKVERLLLKRSNLSDFQKPGYLNGAAAAHLPQVVKDTINLVRKLDEKYLWVDCLCIVQDDRDTRAQVECMGEFYSGAYLTIIGAASSGLFSMQRSTNKRGRKASSRHTPPTAKEHIGELYHSLFKSKWATRGWTFQEQILSKRAAIFVDGNMFWDCQRCVWDKDELFQEANAEPGGSFTQSYYEMARRMSSISWPDFGMYIEMVSLYNSRDLTYPQDALPAISGVLNSFSRNFASGFVSGLPRLFLDVALLWQPFSKANRRIAKDAGMVAPNRHLPSWSWCGWRCPVDPFSLRTGLTYLDHEHHQSGASTWRTQGLVQWSILSEDMQQDQRLDEPALLDTYKGFCTHEDGTLPNGWSRCTDDFSMLSSRSNGVHFTHISDTTNRFKHPVPINDVPLPTAMLHSAWPFLSCKTSRAFFRVGAILKPLTWSEYHAGFKASVFELPQFTCGPAFEDICHVLCLEDEQGRSAGLLRRMDDDKVVLGEKIELIAISSGSVSCVELESAFEERINRVCSYSYRHGMRQVQFRRVLPNDGSIHNASETGRFEKWKSCFALQRMAEGVAPHPVKSADNGNEYHFYNVLWIERKGKVAYRRAAGRVPKAVWEQNCLKPSTVVLG</sequence>
<organism evidence="2 3">
    <name type="scientific">Ophiobolus disseminans</name>
    <dbReference type="NCBI Taxonomy" id="1469910"/>
    <lineage>
        <taxon>Eukaryota</taxon>
        <taxon>Fungi</taxon>
        <taxon>Dikarya</taxon>
        <taxon>Ascomycota</taxon>
        <taxon>Pezizomycotina</taxon>
        <taxon>Dothideomycetes</taxon>
        <taxon>Pleosporomycetidae</taxon>
        <taxon>Pleosporales</taxon>
        <taxon>Pleosporineae</taxon>
        <taxon>Phaeosphaeriaceae</taxon>
        <taxon>Ophiobolus</taxon>
    </lineage>
</organism>
<protein>
    <recommendedName>
        <fullName evidence="1">Heterokaryon incompatibility domain-containing protein</fullName>
    </recommendedName>
</protein>
<evidence type="ECO:0000259" key="1">
    <source>
        <dbReference type="Pfam" id="PF06985"/>
    </source>
</evidence>
<accession>A0A6A6ZDK3</accession>
<name>A0A6A6ZDK3_9PLEO</name>
<feature type="domain" description="Heterokaryon incompatibility" evidence="1">
    <location>
        <begin position="54"/>
        <end position="207"/>
    </location>
</feature>
<dbReference type="OrthoDB" id="5428863at2759"/>
<evidence type="ECO:0000313" key="2">
    <source>
        <dbReference type="EMBL" id="KAF2818948.1"/>
    </source>
</evidence>
<gene>
    <name evidence="2" type="ORF">CC86DRAFT_308046</name>
</gene>
<dbReference type="PANTHER" id="PTHR33112">
    <property type="entry name" value="DOMAIN PROTEIN, PUTATIVE-RELATED"/>
    <property type="match status" value="1"/>
</dbReference>
<dbReference type="PANTHER" id="PTHR33112:SF10">
    <property type="entry name" value="TOL"/>
    <property type="match status" value="1"/>
</dbReference>
<dbReference type="EMBL" id="MU006247">
    <property type="protein sequence ID" value="KAF2818948.1"/>
    <property type="molecule type" value="Genomic_DNA"/>
</dbReference>
<proteinExistence type="predicted"/>
<dbReference type="Pfam" id="PF06985">
    <property type="entry name" value="HET"/>
    <property type="match status" value="1"/>
</dbReference>
<feature type="non-terminal residue" evidence="2">
    <location>
        <position position="1"/>
    </location>
</feature>
<reference evidence="2" key="1">
    <citation type="journal article" date="2020" name="Stud. Mycol.">
        <title>101 Dothideomycetes genomes: a test case for predicting lifestyles and emergence of pathogens.</title>
        <authorList>
            <person name="Haridas S."/>
            <person name="Albert R."/>
            <person name="Binder M."/>
            <person name="Bloem J."/>
            <person name="Labutti K."/>
            <person name="Salamov A."/>
            <person name="Andreopoulos B."/>
            <person name="Baker S."/>
            <person name="Barry K."/>
            <person name="Bills G."/>
            <person name="Bluhm B."/>
            <person name="Cannon C."/>
            <person name="Castanera R."/>
            <person name="Culley D."/>
            <person name="Daum C."/>
            <person name="Ezra D."/>
            <person name="Gonzalez J."/>
            <person name="Henrissat B."/>
            <person name="Kuo A."/>
            <person name="Liang C."/>
            <person name="Lipzen A."/>
            <person name="Lutzoni F."/>
            <person name="Magnuson J."/>
            <person name="Mondo S."/>
            <person name="Nolan M."/>
            <person name="Ohm R."/>
            <person name="Pangilinan J."/>
            <person name="Park H.-J."/>
            <person name="Ramirez L."/>
            <person name="Alfaro M."/>
            <person name="Sun H."/>
            <person name="Tritt A."/>
            <person name="Yoshinaga Y."/>
            <person name="Zwiers L.-H."/>
            <person name="Turgeon B."/>
            <person name="Goodwin S."/>
            <person name="Spatafora J."/>
            <person name="Crous P."/>
            <person name="Grigoriev I."/>
        </authorList>
    </citation>
    <scope>NUCLEOTIDE SEQUENCE</scope>
    <source>
        <strain evidence="2">CBS 113818</strain>
    </source>
</reference>
<dbReference type="AlphaFoldDB" id="A0A6A6ZDK3"/>
<dbReference type="InterPro" id="IPR010730">
    <property type="entry name" value="HET"/>
</dbReference>
<evidence type="ECO:0000313" key="3">
    <source>
        <dbReference type="Proteomes" id="UP000799424"/>
    </source>
</evidence>
<keyword evidence="3" id="KW-1185">Reference proteome</keyword>
<dbReference type="Proteomes" id="UP000799424">
    <property type="component" value="Unassembled WGS sequence"/>
</dbReference>